<dbReference type="CDD" id="cd07816">
    <property type="entry name" value="Bet_v1-like"/>
    <property type="match status" value="1"/>
</dbReference>
<dbReference type="PANTHER" id="PTHR31907">
    <property type="entry name" value="MLP-LIKE PROTEIN 423"/>
    <property type="match status" value="1"/>
</dbReference>
<evidence type="ECO:0000313" key="2">
    <source>
        <dbReference type="EMBL" id="GAV84152.1"/>
    </source>
</evidence>
<evidence type="ECO:0000259" key="1">
    <source>
        <dbReference type="SMART" id="SM01037"/>
    </source>
</evidence>
<dbReference type="AlphaFoldDB" id="A0A1Q3CVE3"/>
<dbReference type="GO" id="GO:0006952">
    <property type="term" value="P:defense response"/>
    <property type="evidence" value="ECO:0007669"/>
    <property type="project" value="InterPro"/>
</dbReference>
<organism evidence="2 3">
    <name type="scientific">Cephalotus follicularis</name>
    <name type="common">Albany pitcher plant</name>
    <dbReference type="NCBI Taxonomy" id="3775"/>
    <lineage>
        <taxon>Eukaryota</taxon>
        <taxon>Viridiplantae</taxon>
        <taxon>Streptophyta</taxon>
        <taxon>Embryophyta</taxon>
        <taxon>Tracheophyta</taxon>
        <taxon>Spermatophyta</taxon>
        <taxon>Magnoliopsida</taxon>
        <taxon>eudicotyledons</taxon>
        <taxon>Gunneridae</taxon>
        <taxon>Pentapetalae</taxon>
        <taxon>rosids</taxon>
        <taxon>fabids</taxon>
        <taxon>Oxalidales</taxon>
        <taxon>Cephalotaceae</taxon>
        <taxon>Cephalotus</taxon>
    </lineage>
</organism>
<dbReference type="InterPro" id="IPR023393">
    <property type="entry name" value="START-like_dom_sf"/>
</dbReference>
<gene>
    <name evidence="2" type="ORF">CFOL_v3_27596</name>
</gene>
<dbReference type="EMBL" id="BDDD01003135">
    <property type="protein sequence ID" value="GAV84152.1"/>
    <property type="molecule type" value="Genomic_DNA"/>
</dbReference>
<dbReference type="InterPro" id="IPR051761">
    <property type="entry name" value="MLP-like_ligand-binding"/>
</dbReference>
<dbReference type="STRING" id="3775.A0A1Q3CVE3"/>
<dbReference type="InParanoid" id="A0A1Q3CVE3"/>
<dbReference type="Proteomes" id="UP000187406">
    <property type="component" value="Unassembled WGS sequence"/>
</dbReference>
<dbReference type="SUPFAM" id="SSF55961">
    <property type="entry name" value="Bet v1-like"/>
    <property type="match status" value="1"/>
</dbReference>
<name>A0A1Q3CVE3_CEPFO</name>
<reference evidence="3" key="1">
    <citation type="submission" date="2016-04" db="EMBL/GenBank/DDBJ databases">
        <title>Cephalotus genome sequencing.</title>
        <authorList>
            <person name="Fukushima K."/>
            <person name="Hasebe M."/>
            <person name="Fang X."/>
        </authorList>
    </citation>
    <scope>NUCLEOTIDE SEQUENCE [LARGE SCALE GENOMIC DNA]</scope>
    <source>
        <strain evidence="3">cv. St1</strain>
    </source>
</reference>
<dbReference type="SMART" id="SM01037">
    <property type="entry name" value="Bet_v_1"/>
    <property type="match status" value="1"/>
</dbReference>
<evidence type="ECO:0000313" key="3">
    <source>
        <dbReference type="Proteomes" id="UP000187406"/>
    </source>
</evidence>
<comment type="caution">
    <text evidence="2">The sequence shown here is derived from an EMBL/GenBank/DDBJ whole genome shotgun (WGS) entry which is preliminary data.</text>
</comment>
<keyword evidence="3" id="KW-1185">Reference proteome</keyword>
<protein>
    <submittedName>
        <fullName evidence="2">Bet_v_1 domain-containing protein</fullName>
    </submittedName>
</protein>
<accession>A0A1Q3CVE3</accession>
<dbReference type="InterPro" id="IPR000916">
    <property type="entry name" value="Bet_v_I/MLP"/>
</dbReference>
<dbReference type="Pfam" id="PF00407">
    <property type="entry name" value="Bet_v_1"/>
    <property type="match status" value="1"/>
</dbReference>
<sequence>MAQSSLCGNLQVEIETKAPAGKLHEAFCKAYDIPKACPEKVKSVDLQEGEWGTVGSITTWTYLIEGKPEICKMMTEAVDYDNKSQTFKTIGGDILKYYKSFKYSMKVIPKDEGSLLHISLEYEKLNNEVPDPNSMLDLVTSSCKDVDTYLTRA</sequence>
<dbReference type="OrthoDB" id="1858121at2759"/>
<proteinExistence type="predicted"/>
<feature type="domain" description="Bet v I/Major latex protein" evidence="1">
    <location>
        <begin position="5"/>
        <end position="153"/>
    </location>
</feature>
<dbReference type="Gene3D" id="3.30.530.20">
    <property type="match status" value="1"/>
</dbReference>